<gene>
    <name evidence="1" type="ORF">H9966_08220</name>
</gene>
<comment type="caution">
    <text evidence="1">The sequence shown here is derived from an EMBL/GenBank/DDBJ whole genome shotgun (WGS) entry which is preliminary data.</text>
</comment>
<proteinExistence type="predicted"/>
<reference evidence="1" key="1">
    <citation type="journal article" date="2021" name="PeerJ">
        <title>Extensive microbial diversity within the chicken gut microbiome revealed by metagenomics and culture.</title>
        <authorList>
            <person name="Gilroy R."/>
            <person name="Ravi A."/>
            <person name="Getino M."/>
            <person name="Pursley I."/>
            <person name="Horton D.L."/>
            <person name="Alikhan N.F."/>
            <person name="Baker D."/>
            <person name="Gharbi K."/>
            <person name="Hall N."/>
            <person name="Watson M."/>
            <person name="Adriaenssens E.M."/>
            <person name="Foster-Nyarko E."/>
            <person name="Jarju S."/>
            <person name="Secka A."/>
            <person name="Antonio M."/>
            <person name="Oren A."/>
            <person name="Chaudhuri R.R."/>
            <person name="La Ragione R."/>
            <person name="Hildebrand F."/>
            <person name="Pallen M.J."/>
        </authorList>
    </citation>
    <scope>NUCLEOTIDE SEQUENCE</scope>
    <source>
        <strain evidence="1">ChiHecec3B27-8219</strain>
    </source>
</reference>
<accession>A0A9D2JX57</accession>
<sequence length="135" mass="15550">RYLPSEVLGQDSRRDTFPAKFWDKIRAAIPSQRSFGTRIVPRYLPSEVLGQESCRDTFPAKFWDKIRAAIPSQRSFGTRFVPRYLPSEVLDKIRAIPNIFSPTGIRHPAIFRIFAYDKGGKRTLPPSMNHKAMKI</sequence>
<dbReference type="AlphaFoldDB" id="A0A9D2JX57"/>
<dbReference type="Proteomes" id="UP000824055">
    <property type="component" value="Unassembled WGS sequence"/>
</dbReference>
<dbReference type="EMBL" id="DXBE01000061">
    <property type="protein sequence ID" value="HIZ69847.1"/>
    <property type="molecule type" value="Genomic_DNA"/>
</dbReference>
<name>A0A9D2JX57_9BACT</name>
<reference evidence="1" key="2">
    <citation type="submission" date="2021-04" db="EMBL/GenBank/DDBJ databases">
        <authorList>
            <person name="Gilroy R."/>
        </authorList>
    </citation>
    <scope>NUCLEOTIDE SEQUENCE</scope>
    <source>
        <strain evidence="1">ChiHecec3B27-8219</strain>
    </source>
</reference>
<protein>
    <submittedName>
        <fullName evidence="1">Uncharacterized protein</fullName>
    </submittedName>
</protein>
<organism evidence="1 2">
    <name type="scientific">Candidatus Prevotella avicola</name>
    <dbReference type="NCBI Taxonomy" id="2838738"/>
    <lineage>
        <taxon>Bacteria</taxon>
        <taxon>Pseudomonadati</taxon>
        <taxon>Bacteroidota</taxon>
        <taxon>Bacteroidia</taxon>
        <taxon>Bacteroidales</taxon>
        <taxon>Prevotellaceae</taxon>
        <taxon>Prevotella</taxon>
    </lineage>
</organism>
<evidence type="ECO:0000313" key="2">
    <source>
        <dbReference type="Proteomes" id="UP000824055"/>
    </source>
</evidence>
<feature type="non-terminal residue" evidence="1">
    <location>
        <position position="1"/>
    </location>
</feature>
<evidence type="ECO:0000313" key="1">
    <source>
        <dbReference type="EMBL" id="HIZ69847.1"/>
    </source>
</evidence>